<evidence type="ECO:0000256" key="1">
    <source>
        <dbReference type="PROSITE-ProRule" id="PRU00047"/>
    </source>
</evidence>
<feature type="compositionally biased region" description="Basic and acidic residues" evidence="2">
    <location>
        <begin position="240"/>
        <end position="258"/>
    </location>
</feature>
<dbReference type="EMBL" id="JACTNZ010000001">
    <property type="protein sequence ID" value="KAG5566093.1"/>
    <property type="molecule type" value="Genomic_DNA"/>
</dbReference>
<keyword evidence="1" id="KW-0862">Zinc</keyword>
<dbReference type="PANTHER" id="PTHR34676:SF8">
    <property type="entry name" value="TRANSMEMBRANE PROTEIN"/>
    <property type="match status" value="1"/>
</dbReference>
<dbReference type="Proteomes" id="UP000823749">
    <property type="component" value="Chromosome 1"/>
</dbReference>
<accession>A0AAV6LLR0</accession>
<proteinExistence type="predicted"/>
<dbReference type="GO" id="GO:0003676">
    <property type="term" value="F:nucleic acid binding"/>
    <property type="evidence" value="ECO:0007669"/>
    <property type="project" value="InterPro"/>
</dbReference>
<dbReference type="InterPro" id="IPR001878">
    <property type="entry name" value="Znf_CCHC"/>
</dbReference>
<keyword evidence="5" id="KW-1185">Reference proteome</keyword>
<dbReference type="AlphaFoldDB" id="A0AAV6LLR0"/>
<dbReference type="PROSITE" id="PS50158">
    <property type="entry name" value="ZF_CCHC"/>
    <property type="match status" value="1"/>
</dbReference>
<evidence type="ECO:0000259" key="3">
    <source>
        <dbReference type="PROSITE" id="PS50158"/>
    </source>
</evidence>
<feature type="region of interest" description="Disordered" evidence="2">
    <location>
        <begin position="240"/>
        <end position="262"/>
    </location>
</feature>
<organism evidence="4 5">
    <name type="scientific">Rhododendron griersonianum</name>
    <dbReference type="NCBI Taxonomy" id="479676"/>
    <lineage>
        <taxon>Eukaryota</taxon>
        <taxon>Viridiplantae</taxon>
        <taxon>Streptophyta</taxon>
        <taxon>Embryophyta</taxon>
        <taxon>Tracheophyta</taxon>
        <taxon>Spermatophyta</taxon>
        <taxon>Magnoliopsida</taxon>
        <taxon>eudicotyledons</taxon>
        <taxon>Gunneridae</taxon>
        <taxon>Pentapetalae</taxon>
        <taxon>asterids</taxon>
        <taxon>Ericales</taxon>
        <taxon>Ericaceae</taxon>
        <taxon>Ericoideae</taxon>
        <taxon>Rhodoreae</taxon>
        <taxon>Rhododendron</taxon>
    </lineage>
</organism>
<comment type="caution">
    <text evidence="4">The sequence shown here is derived from an EMBL/GenBank/DDBJ whole genome shotgun (WGS) entry which is preliminary data.</text>
</comment>
<keyword evidence="1" id="KW-0863">Zinc-finger</keyword>
<reference evidence="4" key="1">
    <citation type="submission" date="2020-08" db="EMBL/GenBank/DDBJ databases">
        <title>Plant Genome Project.</title>
        <authorList>
            <person name="Zhang R.-G."/>
        </authorList>
    </citation>
    <scope>NUCLEOTIDE SEQUENCE</scope>
    <source>
        <strain evidence="4">WSP0</strain>
        <tissue evidence="4">Leaf</tissue>
    </source>
</reference>
<name>A0AAV6LLR0_9ERIC</name>
<sequence>MRKFWDSCIRGYRYPMKTIEEKQVPKFTSELSVKEKAVLQANNRALDILFSAVDVKEHRKIANCEIAKEAWDILVTCHEETDVIKQSKLQRLTTEFEIIRMQEDETFNEIFYSKLIAIVNSCETLGEPIPPFRVIKKILRSLPERFKTKVTMLEGKCKLNEKSIEEVVGLLQTCEADMLQPESLKSKIKPSAKSIAFASSQSESRESNCDSEYDLEAMDLFTKNFKQIFKKRITKGDGNMKFENKRESESSSGKETKGIKGPPVGSKCYECQGYGHLAHECINKYIEEKD</sequence>
<gene>
    <name evidence="4" type="ORF">RHGRI_001883</name>
</gene>
<evidence type="ECO:0000313" key="5">
    <source>
        <dbReference type="Proteomes" id="UP000823749"/>
    </source>
</evidence>
<dbReference type="PANTHER" id="PTHR34676">
    <property type="entry name" value="DUF4219 DOMAIN-CONTAINING PROTEIN-RELATED"/>
    <property type="match status" value="1"/>
</dbReference>
<evidence type="ECO:0000313" key="4">
    <source>
        <dbReference type="EMBL" id="KAG5566093.1"/>
    </source>
</evidence>
<dbReference type="Pfam" id="PF14223">
    <property type="entry name" value="Retrotran_gag_2"/>
    <property type="match status" value="1"/>
</dbReference>
<evidence type="ECO:0000256" key="2">
    <source>
        <dbReference type="SAM" id="MobiDB-lite"/>
    </source>
</evidence>
<feature type="domain" description="CCHC-type" evidence="3">
    <location>
        <begin position="267"/>
        <end position="281"/>
    </location>
</feature>
<keyword evidence="1" id="KW-0479">Metal-binding</keyword>
<dbReference type="GO" id="GO:0008270">
    <property type="term" value="F:zinc ion binding"/>
    <property type="evidence" value="ECO:0007669"/>
    <property type="project" value="UniProtKB-KW"/>
</dbReference>
<protein>
    <recommendedName>
        <fullName evidence="3">CCHC-type domain-containing protein</fullName>
    </recommendedName>
</protein>